<gene>
    <name evidence="1" type="ORF">A1359_17975</name>
</gene>
<protein>
    <submittedName>
        <fullName evidence="1">Uncharacterized protein</fullName>
    </submittedName>
</protein>
<organism evidence="1 2">
    <name type="scientific">Methylomonas lenta</name>
    <dbReference type="NCBI Taxonomy" id="980561"/>
    <lineage>
        <taxon>Bacteria</taxon>
        <taxon>Pseudomonadati</taxon>
        <taxon>Pseudomonadota</taxon>
        <taxon>Gammaproteobacteria</taxon>
        <taxon>Methylococcales</taxon>
        <taxon>Methylococcaceae</taxon>
        <taxon>Methylomonas</taxon>
    </lineage>
</organism>
<dbReference type="RefSeq" id="WP_066987977.1">
    <property type="nucleotide sequence ID" value="NZ_LUUI01000162.1"/>
</dbReference>
<sequence length="77" mass="8499">MTKLELMGVLVSKQSTLLQVDVELAVKNIIDVLITPKELKFADLVVFQNDHSLPLSFAAKMVESRLAKGCPGLAYRL</sequence>
<name>A0A177MYB0_9GAMM</name>
<proteinExistence type="predicted"/>
<evidence type="ECO:0000313" key="1">
    <source>
        <dbReference type="EMBL" id="OAI09960.1"/>
    </source>
</evidence>
<dbReference type="EMBL" id="LUUI01000162">
    <property type="protein sequence ID" value="OAI09960.1"/>
    <property type="molecule type" value="Genomic_DNA"/>
</dbReference>
<evidence type="ECO:0000313" key="2">
    <source>
        <dbReference type="Proteomes" id="UP000078476"/>
    </source>
</evidence>
<comment type="caution">
    <text evidence="1">The sequence shown here is derived from an EMBL/GenBank/DDBJ whole genome shotgun (WGS) entry which is preliminary data.</text>
</comment>
<keyword evidence="2" id="KW-1185">Reference proteome</keyword>
<reference evidence="1 2" key="1">
    <citation type="submission" date="2016-03" db="EMBL/GenBank/DDBJ databases">
        <authorList>
            <person name="Ploux O."/>
        </authorList>
    </citation>
    <scope>NUCLEOTIDE SEQUENCE [LARGE SCALE GENOMIC DNA]</scope>
    <source>
        <strain evidence="1 2">R-45370</strain>
    </source>
</reference>
<dbReference type="AlphaFoldDB" id="A0A177MYB0"/>
<dbReference type="Proteomes" id="UP000078476">
    <property type="component" value="Unassembled WGS sequence"/>
</dbReference>
<accession>A0A177MYB0</accession>